<dbReference type="Proteomes" id="UP000000935">
    <property type="component" value="Plasmid pBM300"/>
</dbReference>
<sequence>MRKDKYSSSDKDEVKVRKNKNSSSNKDEVKVRKNKNSSSNKDEVKVKKNKNSSLSKNKAKIESAHQECIDRAYRIPIFLSTTTHLNDNQQRFLDRLILEIENALLFPRTLPLSESYPESILTDIRRLVSSSYGMLAVNLRRFKIQTVDVNTGPLPPSTPFWVGSVYSQVEPSMAFQFGLPLLLVREEDTDANNGIWAGGIAPLNLFIVWHSETQTVDEFFNTPEWKSAFANWSAQVRNAFYIQTKPEFKYSCE</sequence>
<dbReference type="KEGG" id="bmq:BMQ_pBM30007"/>
<evidence type="ECO:0000256" key="1">
    <source>
        <dbReference type="SAM" id="MobiDB-lite"/>
    </source>
</evidence>
<protein>
    <submittedName>
        <fullName evidence="2">Uncharacterized protein</fullName>
    </submittedName>
</protein>
<dbReference type="HOGENOM" id="CLU_083559_0_0_9"/>
<gene>
    <name evidence="2" type="ordered locus">BMQ_pBM30007</name>
</gene>
<geneLocation type="plasmid" evidence="2 3">
    <name>pBM300</name>
</geneLocation>
<proteinExistence type="predicted"/>
<name>Q5UIR5_PRIM1</name>
<keyword evidence="2" id="KW-0614">Plasmid</keyword>
<dbReference type="AlphaFoldDB" id="Q5UIR5"/>
<keyword evidence="3" id="KW-1185">Reference proteome</keyword>
<reference evidence="2 3" key="1">
    <citation type="journal article" date="2005" name="Appl. Environ. Microbiol.">
        <title>Molecular characterization of plasmid pBM300 from Bacillus megaterium QM B1551.</title>
        <authorList>
            <person name="Kunnimalaiyaan M."/>
            <person name="Vary P.S."/>
        </authorList>
    </citation>
    <scope>NUCLEOTIDE SEQUENCE [LARGE SCALE GENOMIC DNA]</scope>
    <source>
        <strain evidence="3">ATCC 12872 / QMB1551</strain>
        <plasmid evidence="2">pBM300</plasmid>
    </source>
</reference>
<feature type="region of interest" description="Disordered" evidence="1">
    <location>
        <begin position="1"/>
        <end position="59"/>
    </location>
</feature>
<evidence type="ECO:0000313" key="2">
    <source>
        <dbReference type="EMBL" id="AAU43808.1"/>
    </source>
</evidence>
<reference evidence="2 3" key="3">
    <citation type="journal article" date="2011" name="J. Bacteriol.">
        <title>Genome sequences of the biotechnologically important Bacillus megaterium strains QM B1551 and DSM319.</title>
        <authorList>
            <person name="Eppinger M."/>
            <person name="Bunk B."/>
            <person name="Johns M.A."/>
            <person name="Edirisinghe J.N."/>
            <person name="Kutumbaka K.K."/>
            <person name="Koenig S.S."/>
            <person name="Huot Creasy H."/>
            <person name="Rosovitz M.J."/>
            <person name="Riley D.R."/>
            <person name="Daugherty S."/>
            <person name="Martin M."/>
            <person name="Elbourne L.D."/>
            <person name="Paulsen I."/>
            <person name="Biedendieck R."/>
            <person name="Braun C."/>
            <person name="Grayburn S."/>
            <person name="Dhingra S."/>
            <person name="Lukyanchuk V."/>
            <person name="Ball B."/>
            <person name="Ul-Qamar R."/>
            <person name="Seibel J."/>
            <person name="Bremer E."/>
            <person name="Jahn D."/>
            <person name="Ravel J."/>
            <person name="Vary P.S."/>
        </authorList>
    </citation>
    <scope>NUCLEOTIDE SEQUENCE [LARGE SCALE GENOMIC DNA]</scope>
    <source>
        <strain evidence="3">ATCC 12872 / QMB1551</strain>
        <plasmid evidence="2">pBM300</plasmid>
    </source>
</reference>
<dbReference type="EMBL" id="CP001986">
    <property type="protein sequence ID" value="AAU43808.1"/>
    <property type="molecule type" value="Genomic_DNA"/>
</dbReference>
<reference key="2">
    <citation type="submission" date="2010-04" db="EMBL/GenBank/DDBJ databases">
        <title>Genome sequences of the industrial vitamin B12-producers B. megaterium QM B1551 and DSM319 reveal new insights into the Bacillus genome evolution and pan-genome structure.</title>
        <authorList>
            <person name="Eppinger M."/>
            <person name="Bunk B."/>
            <person name="Johns M.A."/>
            <person name="Edirisinghe J.N."/>
            <person name="Kutumbaka K.K."/>
            <person name="Riley D.R."/>
            <person name="Creasy H.H."/>
            <person name="Koenig S.S.K."/>
            <person name="Galens K."/>
            <person name="Orvis J."/>
            <person name="Creasy T."/>
            <person name="Biedendieck R."/>
            <person name="Braun C."/>
            <person name="Grayburn S."/>
            <person name="Jahn D."/>
            <person name="Ravel J."/>
            <person name="Vary P.S."/>
        </authorList>
    </citation>
    <scope>NUCLEOTIDE SEQUENCE</scope>
    <source>
        <strain>QM B1551</strain>
    </source>
</reference>
<evidence type="ECO:0000313" key="3">
    <source>
        <dbReference type="Proteomes" id="UP000000935"/>
    </source>
</evidence>
<organism evidence="2 3">
    <name type="scientific">Priestia megaterium (strain ATCC 12872 / QMB1551)</name>
    <name type="common">Bacillus megaterium</name>
    <dbReference type="NCBI Taxonomy" id="545693"/>
    <lineage>
        <taxon>Bacteria</taxon>
        <taxon>Bacillati</taxon>
        <taxon>Bacillota</taxon>
        <taxon>Bacilli</taxon>
        <taxon>Bacillales</taxon>
        <taxon>Bacillaceae</taxon>
        <taxon>Priestia</taxon>
    </lineage>
</organism>
<accession>Q5UIR5</accession>
<feature type="compositionally biased region" description="Basic and acidic residues" evidence="1">
    <location>
        <begin position="1"/>
        <end position="16"/>
    </location>
</feature>